<reference evidence="1 2" key="1">
    <citation type="submission" date="2015-09" db="EMBL/GenBank/DDBJ databases">
        <authorList>
            <consortium name="Swine Surveillance"/>
        </authorList>
    </citation>
    <scope>NUCLEOTIDE SEQUENCE [LARGE SCALE GENOMIC DNA]</scope>
    <source>
        <strain evidence="1 2">CECT 5294</strain>
    </source>
</reference>
<gene>
    <name evidence="1" type="ORF">THS5294_02177</name>
</gene>
<evidence type="ECO:0000313" key="2">
    <source>
        <dbReference type="Proteomes" id="UP000051298"/>
    </source>
</evidence>
<name>A0A0P1F052_9RHOB</name>
<evidence type="ECO:0000313" key="1">
    <source>
        <dbReference type="EMBL" id="CUH60881.1"/>
    </source>
</evidence>
<sequence length="297" mass="32903">MFEQNSDKIAALQILSDELGFFEAIDAQHRAFHVTAGDTLLVTFESGAKLWGPDVATALDASLLMIHADGPTWFRSPDLFDFIDDLTDEGFFDDFDTVLFAGAGMGAYGAGAFCVAAPGAEVLLMQPIATLERAKVPWEVRNRKAWSLRWGPRYSYAPRSVQAANQVTVISDPTETLDAMHASLFQDDHTTHLRIPHAGPRVLTTLHGMNLLTPLCEAAMTGSLTRPTFAKLWRARRDYRPYIKGLLKKLIKGDRRTLVRHLSRHTLARKSVTSPAQELDLVSEALDKAKTVRAQSL</sequence>
<proteinExistence type="predicted"/>
<dbReference type="AlphaFoldDB" id="A0A0P1F052"/>
<dbReference type="RefSeq" id="WP_058123757.1">
    <property type="nucleotide sequence ID" value="NZ_CYRX01000031.1"/>
</dbReference>
<dbReference type="Proteomes" id="UP000051298">
    <property type="component" value="Unassembled WGS sequence"/>
</dbReference>
<protein>
    <recommendedName>
        <fullName evidence="3">Phosphoadenosine phosphosulfate reductase</fullName>
    </recommendedName>
</protein>
<organism evidence="1 2">
    <name type="scientific">Thalassobacter stenotrophicus</name>
    <dbReference type="NCBI Taxonomy" id="266809"/>
    <lineage>
        <taxon>Bacteria</taxon>
        <taxon>Pseudomonadati</taxon>
        <taxon>Pseudomonadota</taxon>
        <taxon>Alphaproteobacteria</taxon>
        <taxon>Rhodobacterales</taxon>
        <taxon>Roseobacteraceae</taxon>
        <taxon>Thalassobacter</taxon>
    </lineage>
</organism>
<accession>A0A0P1F052</accession>
<evidence type="ECO:0008006" key="3">
    <source>
        <dbReference type="Google" id="ProtNLM"/>
    </source>
</evidence>
<dbReference type="EMBL" id="CYRX01000031">
    <property type="protein sequence ID" value="CUH60881.1"/>
    <property type="molecule type" value="Genomic_DNA"/>
</dbReference>